<gene>
    <name evidence="2" type="ORF">HanXRQr2_Chr04g0167731</name>
</gene>
<sequence>MSHHIRVLSKLIAYVSLPRACVTPGLAGVNLFVFIDASQCSGKKFIIGLLFALACDFFFALLRRLLFGSFMCYGYFIGIL</sequence>
<keyword evidence="3" id="KW-1185">Reference proteome</keyword>
<feature type="transmembrane region" description="Helical" evidence="1">
    <location>
        <begin position="12"/>
        <end position="33"/>
    </location>
</feature>
<protein>
    <submittedName>
        <fullName evidence="2">Uncharacterized protein</fullName>
    </submittedName>
</protein>
<accession>A0A9K3J7L3</accession>
<dbReference type="Gramene" id="mRNA:HanXRQr2_Chr04g0167731">
    <property type="protein sequence ID" value="mRNA:HanXRQr2_Chr04g0167731"/>
    <property type="gene ID" value="HanXRQr2_Chr04g0167731"/>
</dbReference>
<feature type="transmembrane region" description="Helical" evidence="1">
    <location>
        <begin position="45"/>
        <end position="62"/>
    </location>
</feature>
<name>A0A9K3J7L3_HELAN</name>
<comment type="caution">
    <text evidence="2">The sequence shown here is derived from an EMBL/GenBank/DDBJ whole genome shotgun (WGS) entry which is preliminary data.</text>
</comment>
<reference evidence="2" key="2">
    <citation type="submission" date="2020-06" db="EMBL/GenBank/DDBJ databases">
        <title>Helianthus annuus Genome sequencing and assembly Release 2.</title>
        <authorList>
            <person name="Gouzy J."/>
            <person name="Langlade N."/>
            <person name="Munos S."/>
        </authorList>
    </citation>
    <scope>NUCLEOTIDE SEQUENCE</scope>
    <source>
        <tissue evidence="2">Leaves</tissue>
    </source>
</reference>
<evidence type="ECO:0000256" key="1">
    <source>
        <dbReference type="SAM" id="Phobius"/>
    </source>
</evidence>
<keyword evidence="1" id="KW-1133">Transmembrane helix</keyword>
<proteinExistence type="predicted"/>
<organism evidence="2 3">
    <name type="scientific">Helianthus annuus</name>
    <name type="common">Common sunflower</name>
    <dbReference type="NCBI Taxonomy" id="4232"/>
    <lineage>
        <taxon>Eukaryota</taxon>
        <taxon>Viridiplantae</taxon>
        <taxon>Streptophyta</taxon>
        <taxon>Embryophyta</taxon>
        <taxon>Tracheophyta</taxon>
        <taxon>Spermatophyta</taxon>
        <taxon>Magnoliopsida</taxon>
        <taxon>eudicotyledons</taxon>
        <taxon>Gunneridae</taxon>
        <taxon>Pentapetalae</taxon>
        <taxon>asterids</taxon>
        <taxon>campanulids</taxon>
        <taxon>Asterales</taxon>
        <taxon>Asteraceae</taxon>
        <taxon>Asteroideae</taxon>
        <taxon>Heliantheae alliance</taxon>
        <taxon>Heliantheae</taxon>
        <taxon>Helianthus</taxon>
    </lineage>
</organism>
<dbReference type="AlphaFoldDB" id="A0A9K3J7L3"/>
<keyword evidence="1" id="KW-0812">Transmembrane</keyword>
<dbReference type="EMBL" id="MNCJ02000319">
    <property type="protein sequence ID" value="KAF5810294.1"/>
    <property type="molecule type" value="Genomic_DNA"/>
</dbReference>
<reference evidence="2" key="1">
    <citation type="journal article" date="2017" name="Nature">
        <title>The sunflower genome provides insights into oil metabolism, flowering and Asterid evolution.</title>
        <authorList>
            <person name="Badouin H."/>
            <person name="Gouzy J."/>
            <person name="Grassa C.J."/>
            <person name="Murat F."/>
            <person name="Staton S.E."/>
            <person name="Cottret L."/>
            <person name="Lelandais-Briere C."/>
            <person name="Owens G.L."/>
            <person name="Carrere S."/>
            <person name="Mayjonade B."/>
            <person name="Legrand L."/>
            <person name="Gill N."/>
            <person name="Kane N.C."/>
            <person name="Bowers J.E."/>
            <person name="Hubner S."/>
            <person name="Bellec A."/>
            <person name="Berard A."/>
            <person name="Berges H."/>
            <person name="Blanchet N."/>
            <person name="Boniface M.C."/>
            <person name="Brunel D."/>
            <person name="Catrice O."/>
            <person name="Chaidir N."/>
            <person name="Claudel C."/>
            <person name="Donnadieu C."/>
            <person name="Faraut T."/>
            <person name="Fievet G."/>
            <person name="Helmstetter N."/>
            <person name="King M."/>
            <person name="Knapp S.J."/>
            <person name="Lai Z."/>
            <person name="Le Paslier M.C."/>
            <person name="Lippi Y."/>
            <person name="Lorenzon L."/>
            <person name="Mandel J.R."/>
            <person name="Marage G."/>
            <person name="Marchand G."/>
            <person name="Marquand E."/>
            <person name="Bret-Mestries E."/>
            <person name="Morien E."/>
            <person name="Nambeesan S."/>
            <person name="Nguyen T."/>
            <person name="Pegot-Espagnet P."/>
            <person name="Pouilly N."/>
            <person name="Raftis F."/>
            <person name="Sallet E."/>
            <person name="Schiex T."/>
            <person name="Thomas J."/>
            <person name="Vandecasteele C."/>
            <person name="Vares D."/>
            <person name="Vear F."/>
            <person name="Vautrin S."/>
            <person name="Crespi M."/>
            <person name="Mangin B."/>
            <person name="Burke J.M."/>
            <person name="Salse J."/>
            <person name="Munos S."/>
            <person name="Vincourt P."/>
            <person name="Rieseberg L.H."/>
            <person name="Langlade N.B."/>
        </authorList>
    </citation>
    <scope>NUCLEOTIDE SEQUENCE</scope>
    <source>
        <tissue evidence="2">Leaves</tissue>
    </source>
</reference>
<dbReference type="Proteomes" id="UP000215914">
    <property type="component" value="Unassembled WGS sequence"/>
</dbReference>
<keyword evidence="1" id="KW-0472">Membrane</keyword>
<evidence type="ECO:0000313" key="3">
    <source>
        <dbReference type="Proteomes" id="UP000215914"/>
    </source>
</evidence>
<evidence type="ECO:0000313" key="2">
    <source>
        <dbReference type="EMBL" id="KAF5810294.1"/>
    </source>
</evidence>